<dbReference type="EMBL" id="KV441554">
    <property type="protein sequence ID" value="OAG03969.1"/>
    <property type="molecule type" value="Genomic_DNA"/>
</dbReference>
<dbReference type="PANTHER" id="PTHR33048">
    <property type="entry name" value="PTH11-LIKE INTEGRAL MEMBRANE PROTEIN (AFU_ORTHOLOGUE AFUA_5G11245)"/>
    <property type="match status" value="1"/>
</dbReference>
<feature type="domain" description="Rhodopsin" evidence="8">
    <location>
        <begin position="46"/>
        <end position="288"/>
    </location>
</feature>
<keyword evidence="3 7" id="KW-1133">Transmembrane helix</keyword>
<feature type="transmembrane region" description="Helical" evidence="7">
    <location>
        <begin position="65"/>
        <end position="86"/>
    </location>
</feature>
<dbReference type="RefSeq" id="XP_018034334.1">
    <property type="nucleotide sequence ID" value="XM_018187758.1"/>
</dbReference>
<feature type="transmembrane region" description="Helical" evidence="7">
    <location>
        <begin position="112"/>
        <end position="136"/>
    </location>
</feature>
<evidence type="ECO:0000256" key="4">
    <source>
        <dbReference type="ARBA" id="ARBA00023136"/>
    </source>
</evidence>
<evidence type="ECO:0000256" key="3">
    <source>
        <dbReference type="ARBA" id="ARBA00022989"/>
    </source>
</evidence>
<feature type="transmembrane region" description="Helical" evidence="7">
    <location>
        <begin position="31"/>
        <end position="53"/>
    </location>
</feature>
<dbReference type="Pfam" id="PF20684">
    <property type="entry name" value="Fung_rhodopsin"/>
    <property type="match status" value="1"/>
</dbReference>
<dbReference type="InParanoid" id="A0A177CAV5"/>
<comment type="subcellular location">
    <subcellularLocation>
        <location evidence="1">Membrane</location>
        <topology evidence="1">Multi-pass membrane protein</topology>
    </subcellularLocation>
</comment>
<feature type="transmembrane region" description="Helical" evidence="7">
    <location>
        <begin position="148"/>
        <end position="172"/>
    </location>
</feature>
<keyword evidence="10" id="KW-1185">Reference proteome</keyword>
<feature type="transmembrane region" description="Helical" evidence="7">
    <location>
        <begin position="230"/>
        <end position="253"/>
    </location>
</feature>
<evidence type="ECO:0000313" key="10">
    <source>
        <dbReference type="Proteomes" id="UP000077069"/>
    </source>
</evidence>
<feature type="transmembrane region" description="Helical" evidence="7">
    <location>
        <begin position="265"/>
        <end position="284"/>
    </location>
</feature>
<keyword evidence="4 7" id="KW-0472">Membrane</keyword>
<proteinExistence type="inferred from homology"/>
<feature type="compositionally biased region" description="Low complexity" evidence="6">
    <location>
        <begin position="371"/>
        <end position="387"/>
    </location>
</feature>
<evidence type="ECO:0000313" key="9">
    <source>
        <dbReference type="EMBL" id="OAG03969.1"/>
    </source>
</evidence>
<dbReference type="GeneID" id="28771244"/>
<keyword evidence="2 7" id="KW-0812">Transmembrane</keyword>
<dbReference type="STRING" id="1460663.A0A177CAV5"/>
<protein>
    <recommendedName>
        <fullName evidence="8">Rhodopsin domain-containing protein</fullName>
    </recommendedName>
</protein>
<organism evidence="9 10">
    <name type="scientific">Paraphaeosphaeria sporulosa</name>
    <dbReference type="NCBI Taxonomy" id="1460663"/>
    <lineage>
        <taxon>Eukaryota</taxon>
        <taxon>Fungi</taxon>
        <taxon>Dikarya</taxon>
        <taxon>Ascomycota</taxon>
        <taxon>Pezizomycotina</taxon>
        <taxon>Dothideomycetes</taxon>
        <taxon>Pleosporomycetidae</taxon>
        <taxon>Pleosporales</taxon>
        <taxon>Massarineae</taxon>
        <taxon>Didymosphaeriaceae</taxon>
        <taxon>Paraphaeosphaeria</taxon>
    </lineage>
</organism>
<dbReference type="InterPro" id="IPR049326">
    <property type="entry name" value="Rhodopsin_dom_fungi"/>
</dbReference>
<dbReference type="InterPro" id="IPR052337">
    <property type="entry name" value="SAT4-like"/>
</dbReference>
<evidence type="ECO:0000259" key="8">
    <source>
        <dbReference type="Pfam" id="PF20684"/>
    </source>
</evidence>
<reference evidence="9 10" key="1">
    <citation type="submission" date="2016-05" db="EMBL/GenBank/DDBJ databases">
        <title>Comparative analysis of secretome profiles of manganese(II)-oxidizing ascomycete fungi.</title>
        <authorList>
            <consortium name="DOE Joint Genome Institute"/>
            <person name="Zeiner C.A."/>
            <person name="Purvine S.O."/>
            <person name="Zink E.M."/>
            <person name="Wu S."/>
            <person name="Pasa-Tolic L."/>
            <person name="Chaput D.L."/>
            <person name="Haridas S."/>
            <person name="Grigoriev I.V."/>
            <person name="Santelli C.M."/>
            <person name="Hansel C.M."/>
        </authorList>
    </citation>
    <scope>NUCLEOTIDE SEQUENCE [LARGE SCALE GENOMIC DNA]</scope>
    <source>
        <strain evidence="9 10">AP3s5-JAC2a</strain>
    </source>
</reference>
<gene>
    <name evidence="9" type="ORF">CC84DRAFT_878398</name>
</gene>
<feature type="transmembrane region" description="Helical" evidence="7">
    <location>
        <begin position="195"/>
        <end position="218"/>
    </location>
</feature>
<evidence type="ECO:0000256" key="5">
    <source>
        <dbReference type="ARBA" id="ARBA00038359"/>
    </source>
</evidence>
<dbReference type="AlphaFoldDB" id="A0A177CAV5"/>
<dbReference type="GO" id="GO:0016020">
    <property type="term" value="C:membrane"/>
    <property type="evidence" value="ECO:0007669"/>
    <property type="project" value="UniProtKB-SubCell"/>
</dbReference>
<comment type="similarity">
    <text evidence="5">Belongs to the SAT4 family.</text>
</comment>
<feature type="region of interest" description="Disordered" evidence="6">
    <location>
        <begin position="371"/>
        <end position="425"/>
    </location>
</feature>
<accession>A0A177CAV5</accession>
<sequence>MENLLPTSYDDATIYKIDHAGRVSREIFQTIIGFFFALATIALLGRVGVRLVIRRRLFLDDYILLFGYAALVSATAVIYRFCHLIYVLNAFKYERTVIPTLQDLQAIGQAQAINYSLLAAIWTAICSVKLCFLAALKSLIANVSIRVTIFYWFAVALSIVTWCLSWTIAWIICPYVGVELILHCSPETPFVKTLALSIMVAFLDIVTDLMIVSIPIWILRNVRLRLRQKFAIAVFLCLSIVMIATGITRMALTRFKGHDDYTSEYLILYLEACIAVLMACLAAFRSVFVETKRREQEEQLRLHDVADRRAIGRRPENLRGRIQQMRAKANEDADLQASISGNRSYLPRAKLEGPKLSGVLTFINSLGSRSQSAKSMSSKSRSGALSSVDDMETDGWTLTSTVRPSDVGFERLQTGTGNDVRSIGA</sequence>
<name>A0A177CAV5_9PLEO</name>
<evidence type="ECO:0000256" key="7">
    <source>
        <dbReference type="SAM" id="Phobius"/>
    </source>
</evidence>
<evidence type="ECO:0000256" key="2">
    <source>
        <dbReference type="ARBA" id="ARBA00022692"/>
    </source>
</evidence>
<dbReference type="PANTHER" id="PTHR33048:SF92">
    <property type="entry name" value="INTEGRAL MEMBRANE PROTEIN"/>
    <property type="match status" value="1"/>
</dbReference>
<evidence type="ECO:0000256" key="1">
    <source>
        <dbReference type="ARBA" id="ARBA00004141"/>
    </source>
</evidence>
<evidence type="ECO:0000256" key="6">
    <source>
        <dbReference type="SAM" id="MobiDB-lite"/>
    </source>
</evidence>
<dbReference type="Proteomes" id="UP000077069">
    <property type="component" value="Unassembled WGS sequence"/>
</dbReference>
<dbReference type="OrthoDB" id="444631at2759"/>